<reference evidence="4 9" key="3">
    <citation type="submission" date="2020-08" db="EMBL/GenBank/DDBJ databases">
        <title>Complete genome sequence of Klebsiella pneumoniae KP2757.</title>
        <authorList>
            <person name="Zhang X."/>
        </authorList>
    </citation>
    <scope>NUCLEOTIDE SEQUENCE [LARGE SCALE GENOMIC DNA]</scope>
    <source>
        <strain evidence="4 9">KP2757</strain>
    </source>
</reference>
<dbReference type="KEGG" id="kvq:SP68_18650"/>
<dbReference type="InterPro" id="IPR004375">
    <property type="entry name" value="NanQ/TabA/YiaL"/>
</dbReference>
<evidence type="ECO:0000313" key="2">
    <source>
        <dbReference type="EMBL" id="GKJ99711.1"/>
    </source>
</evidence>
<dbReference type="EMBL" id="CP060807">
    <property type="protein sequence ID" value="QNP24092.1"/>
    <property type="molecule type" value="Genomic_DNA"/>
</dbReference>
<dbReference type="NCBIfam" id="TIGR00022">
    <property type="entry name" value="YhcH/YjgK/YiaL family protein"/>
    <property type="match status" value="1"/>
</dbReference>
<dbReference type="KEGG" id="kvd:KR75_11965"/>
<dbReference type="Proteomes" id="UP000258928">
    <property type="component" value="Unassembled WGS sequence"/>
</dbReference>
<evidence type="ECO:0000313" key="1">
    <source>
        <dbReference type="EMBL" id="CAH6228780.1"/>
    </source>
</evidence>
<evidence type="ECO:0000313" key="3">
    <source>
        <dbReference type="EMBL" id="MEC6059373.1"/>
    </source>
</evidence>
<dbReference type="PANTHER" id="PTHR34986:SF1">
    <property type="entry name" value="PROTEIN YIAL"/>
    <property type="match status" value="1"/>
</dbReference>
<evidence type="ECO:0000313" key="6">
    <source>
        <dbReference type="EMBL" id="SXF95652.1"/>
    </source>
</evidence>
<reference evidence="1" key="5">
    <citation type="submission" date="2022-05" db="EMBL/GenBank/DDBJ databases">
        <authorList>
            <person name="Alioto T."/>
            <person name="Alioto T."/>
            <person name="Gomez Garrido J."/>
        </authorList>
    </citation>
    <scope>NUCLEOTIDE SEQUENCE</scope>
    <source>
        <strain evidence="1">0</strain>
    </source>
</reference>
<organism evidence="5 7">
    <name type="scientific">Klebsiella variicola</name>
    <dbReference type="NCBI Taxonomy" id="244366"/>
    <lineage>
        <taxon>Bacteria</taxon>
        <taxon>Pseudomonadati</taxon>
        <taxon>Pseudomonadota</taxon>
        <taxon>Gammaproteobacteria</taxon>
        <taxon>Enterobacterales</taxon>
        <taxon>Enterobacteriaceae</taxon>
        <taxon>Klebsiella/Raoultella group</taxon>
        <taxon>Klebsiella</taxon>
        <taxon>Klebsiella pneumoniae complex</taxon>
    </lineage>
</organism>
<dbReference type="InterPro" id="IPR037012">
    <property type="entry name" value="NanQ/TabA/YiaL_sf"/>
</dbReference>
<gene>
    <name evidence="5" type="primary">tabA_2</name>
    <name evidence="1" type="ORF">AN2335V1_4590</name>
    <name evidence="4" type="ORF">IAP99_22345</name>
    <name evidence="5" type="ORF">NCTC9177_02096</name>
    <name evidence="2" type="ORF">NUKP37_40430</name>
    <name evidence="3" type="ORF">QAB22_022975</name>
    <name evidence="6" type="ORF">SAMEA3729809_03461</name>
</gene>
<dbReference type="Proteomes" id="UP000789617">
    <property type="component" value="Unassembled WGS sequence"/>
</dbReference>
<evidence type="ECO:0000313" key="9">
    <source>
        <dbReference type="Proteomes" id="UP000516181"/>
    </source>
</evidence>
<dbReference type="GO" id="GO:0005829">
    <property type="term" value="C:cytosol"/>
    <property type="evidence" value="ECO:0007669"/>
    <property type="project" value="TreeGrafter"/>
</dbReference>
<name>A0A087FQ84_KLEVA</name>
<dbReference type="Pfam" id="PF04074">
    <property type="entry name" value="DUF386"/>
    <property type="match status" value="1"/>
</dbReference>
<reference evidence="3" key="6">
    <citation type="journal article" date="2023" name="Nat. Commun.">
        <title>Genomic dissection of endemic carbapenem resistance reveals metallo-beta-lactamase dissemination through clonal, plasmid and integron transfer.</title>
        <authorList>
            <person name="Macesic N."/>
            <person name="Hawkey J."/>
            <person name="Vezina B."/>
            <person name="Wisniewski J.A."/>
            <person name="Cottingham H."/>
            <person name="Blakeway L.V."/>
            <person name="Harshegyi T."/>
            <person name="Pragastis K."/>
            <person name="Badoordeen G.Z."/>
            <person name="Dennison A."/>
            <person name="Spelman D.W."/>
            <person name="Jenney A.W.J."/>
            <person name="Peleg A.Y."/>
        </authorList>
    </citation>
    <scope>NUCLEOTIDE SEQUENCE</scope>
    <source>
        <strain evidence="3">CPO071</strain>
    </source>
</reference>
<dbReference type="EMBL" id="BQTA01000015">
    <property type="protein sequence ID" value="GKJ99711.1"/>
    <property type="molecule type" value="Genomic_DNA"/>
</dbReference>
<dbReference type="KEGG" id="kpe:KPK_4705"/>
<evidence type="ECO:0000313" key="5">
    <source>
        <dbReference type="EMBL" id="STS88254.1"/>
    </source>
</evidence>
<evidence type="ECO:0000313" key="10">
    <source>
        <dbReference type="Proteomes" id="UP000789617"/>
    </source>
</evidence>
<accession>A0A087FQ84</accession>
<dbReference type="Proteomes" id="UP000254545">
    <property type="component" value="Unassembled WGS sequence"/>
</dbReference>
<evidence type="ECO:0000313" key="4">
    <source>
        <dbReference type="EMBL" id="QNP24092.1"/>
    </source>
</evidence>
<dbReference type="GeneID" id="93275072"/>
<keyword evidence="10" id="KW-1185">Reference proteome</keyword>
<dbReference type="EMBL" id="UGKR01000003">
    <property type="protein sequence ID" value="STS88254.1"/>
    <property type="molecule type" value="Genomic_DNA"/>
</dbReference>
<dbReference type="RefSeq" id="WP_008807484.1">
    <property type="nucleotide sequence ID" value="NC_011283.1"/>
</dbReference>
<protein>
    <submittedName>
        <fullName evidence="5">Protein YjgK, linked to biofilm formation</fullName>
    </submittedName>
    <submittedName>
        <fullName evidence="1">Toxin-antitoxin biofilm protein TabA</fullName>
    </submittedName>
    <submittedName>
        <fullName evidence="3">YhcH/YjgK/YiaL family protein</fullName>
    </submittedName>
</protein>
<dbReference type="EMBL" id="UKAS01000010">
    <property type="protein sequence ID" value="SXF95652.1"/>
    <property type="molecule type" value="Genomic_DNA"/>
</dbReference>
<evidence type="ECO:0000313" key="8">
    <source>
        <dbReference type="Proteomes" id="UP000258928"/>
    </source>
</evidence>
<reference evidence="3" key="7">
    <citation type="submission" date="2024-01" db="EMBL/GenBank/DDBJ databases">
        <authorList>
            <person name="Macesic N."/>
        </authorList>
    </citation>
    <scope>NUCLEOTIDE SEQUENCE</scope>
    <source>
        <strain evidence="3">CPO071</strain>
    </source>
</reference>
<reference evidence="5 7" key="1">
    <citation type="submission" date="2018-06" db="EMBL/GenBank/DDBJ databases">
        <authorList>
            <consortium name="Pathogen Informatics"/>
            <person name="Doyle S."/>
        </authorList>
    </citation>
    <scope>NUCLEOTIDE SEQUENCE [LARGE SCALE GENOMIC DNA]</scope>
    <source>
        <strain evidence="5 7">NCTC9177</strain>
    </source>
</reference>
<evidence type="ECO:0000313" key="7">
    <source>
        <dbReference type="Proteomes" id="UP000254545"/>
    </source>
</evidence>
<dbReference type="EMBL" id="JARTTN020000001">
    <property type="protein sequence ID" value="MEC6059373.1"/>
    <property type="molecule type" value="Genomic_DNA"/>
</dbReference>
<dbReference type="AlphaFoldDB" id="A0A087FQ84"/>
<dbReference type="OMA" id="NDYETKP"/>
<dbReference type="Proteomes" id="UP000516181">
    <property type="component" value="Chromosome"/>
</dbReference>
<proteinExistence type="predicted"/>
<dbReference type="PANTHER" id="PTHR34986">
    <property type="entry name" value="EVOLVED BETA-GALACTOSIDASE SUBUNIT BETA"/>
    <property type="match status" value="1"/>
</dbReference>
<dbReference type="Proteomes" id="UP001176846">
    <property type="component" value="Unassembled WGS sequence"/>
</dbReference>
<sequence length="155" mass="17315">MIIDTLTAAAENELYPPVIRQALQAVLQQQPHALPPGKYTVESDNVFFTVVEGHTRPLSEQRPEYHRQYLDIHIVLKGEEIIGAGNKGLPVVEDGHFNTTQDIGFCQAIDSETLIHLYPEELAILFPGELHRPMACLEQGAALRKIVVKIDRALL</sequence>
<dbReference type="Proteomes" id="UP001060507">
    <property type="component" value="Unassembled WGS sequence"/>
</dbReference>
<dbReference type="EMBL" id="CAJOXS020000005">
    <property type="protein sequence ID" value="CAH6228780.1"/>
    <property type="molecule type" value="Genomic_DNA"/>
</dbReference>
<dbReference type="KEGG" id="kpk:A593_14585"/>
<reference evidence="2" key="4">
    <citation type="journal article" date="2022" name="J. Appl. Microbiol.">
        <title>PCR-based ORF typing of Klebsiella pneumoniae for rapid identification of global clones and transmission events.</title>
        <authorList>
            <person name="Nonogaki R."/>
            <person name="Iijima A."/>
            <person name="Kawamura K."/>
            <person name="Kayama S."/>
            <person name="Sugai M."/>
            <person name="Yagi T."/>
            <person name="Arakawa Y."/>
            <person name="Doi Y."/>
            <person name="Suzuki M."/>
        </authorList>
    </citation>
    <scope>NUCLEOTIDE SEQUENCE</scope>
    <source>
        <strain evidence="2">NUKP-37</strain>
    </source>
</reference>
<dbReference type="SUPFAM" id="SSF51197">
    <property type="entry name" value="Clavaminate synthase-like"/>
    <property type="match status" value="1"/>
</dbReference>
<reference evidence="6 8" key="2">
    <citation type="submission" date="2018-08" db="EMBL/GenBank/DDBJ databases">
        <authorList>
            <consortium name="Pathogen Informatics"/>
        </authorList>
    </citation>
    <scope>NUCLEOTIDE SEQUENCE [LARGE SCALE GENOMIC DNA]</scope>
    <source>
        <strain evidence="6 8">EuSCAPE_TR218</strain>
    </source>
</reference>
<dbReference type="Gene3D" id="2.60.120.370">
    <property type="entry name" value="YhcH/YjgK/YiaL"/>
    <property type="match status" value="1"/>
</dbReference>